<dbReference type="OrthoDB" id="7757085at2"/>
<dbReference type="PROSITE" id="PS50893">
    <property type="entry name" value="ABC_TRANSPORTER_2"/>
    <property type="match status" value="2"/>
</dbReference>
<protein>
    <submittedName>
        <fullName evidence="13">ABC transporter</fullName>
        <ecNumber evidence="13">3.6.1.3</ecNumber>
    </submittedName>
    <submittedName>
        <fullName evidence="12">ATP-binding cassette domain-containing protein</fullName>
    </submittedName>
</protein>
<keyword evidence="14" id="KW-1185">Reference proteome</keyword>
<evidence type="ECO:0000256" key="6">
    <source>
        <dbReference type="ARBA" id="ARBA00022741"/>
    </source>
</evidence>
<dbReference type="SUPFAM" id="SSF52540">
    <property type="entry name" value="P-loop containing nucleoside triphosphate hydrolases"/>
    <property type="match status" value="2"/>
</dbReference>
<evidence type="ECO:0000256" key="5">
    <source>
        <dbReference type="ARBA" id="ARBA00022737"/>
    </source>
</evidence>
<dbReference type="GO" id="GO:0042626">
    <property type="term" value="F:ATPase-coupled transmembrane transporter activity"/>
    <property type="evidence" value="ECO:0007669"/>
    <property type="project" value="TreeGrafter"/>
</dbReference>
<dbReference type="InterPro" id="IPR027417">
    <property type="entry name" value="P-loop_NTPase"/>
</dbReference>
<dbReference type="CDD" id="cd03225">
    <property type="entry name" value="ABC_cobalt_CbiO_domain1"/>
    <property type="match status" value="1"/>
</dbReference>
<evidence type="ECO:0000256" key="2">
    <source>
        <dbReference type="ARBA" id="ARBA00005417"/>
    </source>
</evidence>
<reference evidence="12 15" key="3">
    <citation type="submission" date="2018-10" db="EMBL/GenBank/DDBJ databases">
        <title>Propionibacterium australiense Genome Sequencing and Assembly.</title>
        <authorList>
            <person name="Bernier A.-M."/>
            <person name="Bernard K."/>
        </authorList>
    </citation>
    <scope>NUCLEOTIDE SEQUENCE [LARGE SCALE GENOMIC DNA]</scope>
    <source>
        <strain evidence="12 15">NML98A078</strain>
    </source>
</reference>
<dbReference type="GO" id="GO:0005524">
    <property type="term" value="F:ATP binding"/>
    <property type="evidence" value="ECO:0007669"/>
    <property type="project" value="UniProtKB-KW"/>
</dbReference>
<evidence type="ECO:0000313" key="14">
    <source>
        <dbReference type="Proteomes" id="UP000263928"/>
    </source>
</evidence>
<keyword evidence="4" id="KW-1003">Cell membrane</keyword>
<comment type="subcellular location">
    <subcellularLocation>
        <location evidence="1">Cell membrane</location>
        <topology evidence="1">Peripheral membrane protein</topology>
    </subcellularLocation>
</comment>
<organism evidence="13 14">
    <name type="scientific">Propionibacterium australiense</name>
    <dbReference type="NCBI Taxonomy" id="119981"/>
    <lineage>
        <taxon>Bacteria</taxon>
        <taxon>Bacillati</taxon>
        <taxon>Actinomycetota</taxon>
        <taxon>Actinomycetes</taxon>
        <taxon>Propionibacteriales</taxon>
        <taxon>Propionibacteriaceae</taxon>
        <taxon>Propionibacterium</taxon>
    </lineage>
</organism>
<keyword evidence="6" id="KW-0547">Nucleotide-binding</keyword>
<reference evidence="14" key="2">
    <citation type="submission" date="2018-08" db="EMBL/GenBank/DDBJ databases">
        <authorList>
            <person name="Hornung B."/>
        </authorList>
    </citation>
    <scope>NUCLEOTIDE SEQUENCE [LARGE SCALE GENOMIC DNA]</scope>
</reference>
<dbReference type="PROSITE" id="PS00211">
    <property type="entry name" value="ABC_TRANSPORTER_1"/>
    <property type="match status" value="1"/>
</dbReference>
<evidence type="ECO:0000259" key="11">
    <source>
        <dbReference type="PROSITE" id="PS50893"/>
    </source>
</evidence>
<evidence type="ECO:0000256" key="7">
    <source>
        <dbReference type="ARBA" id="ARBA00022840"/>
    </source>
</evidence>
<evidence type="ECO:0000256" key="1">
    <source>
        <dbReference type="ARBA" id="ARBA00004202"/>
    </source>
</evidence>
<evidence type="ECO:0000256" key="9">
    <source>
        <dbReference type="ARBA" id="ARBA00023136"/>
    </source>
</evidence>
<keyword evidence="13" id="KW-0378">Hydrolase</keyword>
<sequence length="489" mass="55057">MIRIENVSFTYENVDNGTAILDNSIQISKGEIILLCGESGSGKTTFSRLINGLIPNYYEGTLIGKVQVENKNPEDVELHELAPYVGSVFQNPKAQFYTLITDTEIVFACENMGMDRREILRRFDTTVTAMHLESLIGRNLFTLSGGEKQKIACASVHAVQPDVLVLDEPTSNLDIGTIHELEDILRLWKAQGKTVIVAEHRLDWLRLLADRVLYFKDGKIEQEFTGEAFFKKPLPDLHEMGLRGTSRFVPQFVKKSRAEEGLELRDFYFTGKKKALLHVENLTVPKGAVAAVLGDNGAGKTTLARCLCGLEKKMRGTFAFLGKEYKPKQRLKLCYMVMQDVNHQLFAESVLDEVTLGIKDIAEEEKTEYVQNILSMLDLLAHKDKHPMSLSGGQKQRVAIAGAIASHKEIIVYDEPTSGLDYRHMKEVSACIQRLSEMGKTQLIITHDPELVARCCDYIVFMDNGAVSRFGEWTDENIEFASCYFENVR</sequence>
<evidence type="ECO:0000256" key="3">
    <source>
        <dbReference type="ARBA" id="ARBA00022448"/>
    </source>
</evidence>
<dbReference type="InterPro" id="IPR003439">
    <property type="entry name" value="ABC_transporter-like_ATP-bd"/>
</dbReference>
<keyword evidence="7 12" id="KW-0067">ATP-binding</keyword>
<dbReference type="PANTHER" id="PTHR43553:SF23">
    <property type="entry name" value="ABC TRANSPORTER ATP-BINDING COMPONENT"/>
    <property type="match status" value="1"/>
</dbReference>
<dbReference type="Proteomes" id="UP000263928">
    <property type="component" value="Unassembled WGS sequence"/>
</dbReference>
<comment type="function">
    <text evidence="10">Probably part of an ABC transporter complex. Responsible for energy coupling to the transport system.</text>
</comment>
<evidence type="ECO:0000313" key="15">
    <source>
        <dbReference type="Proteomes" id="UP000279336"/>
    </source>
</evidence>
<dbReference type="Proteomes" id="UP000279336">
    <property type="component" value="Unassembled WGS sequence"/>
</dbReference>
<dbReference type="AlphaFoldDB" id="A0A383S6C3"/>
<dbReference type="Gene3D" id="3.40.50.300">
    <property type="entry name" value="P-loop containing nucleotide triphosphate hydrolases"/>
    <property type="match status" value="2"/>
</dbReference>
<dbReference type="PROSITE" id="PS00675">
    <property type="entry name" value="SIGMA54_INTERACT_1"/>
    <property type="match status" value="1"/>
</dbReference>
<evidence type="ECO:0000313" key="13">
    <source>
        <dbReference type="EMBL" id="SYZ33383.1"/>
    </source>
</evidence>
<dbReference type="PANTHER" id="PTHR43553">
    <property type="entry name" value="HEAVY METAL TRANSPORTER"/>
    <property type="match status" value="1"/>
</dbReference>
<evidence type="ECO:0000313" key="12">
    <source>
        <dbReference type="EMBL" id="RLP07978.1"/>
    </source>
</evidence>
<keyword evidence="3" id="KW-0813">Transport</keyword>
<keyword evidence="9" id="KW-0472">Membrane</keyword>
<accession>A0A383S6C3</accession>
<dbReference type="GO" id="GO:0016887">
    <property type="term" value="F:ATP hydrolysis activity"/>
    <property type="evidence" value="ECO:0007669"/>
    <property type="project" value="InterPro"/>
</dbReference>
<proteinExistence type="inferred from homology"/>
<keyword evidence="5" id="KW-0677">Repeat</keyword>
<dbReference type="Pfam" id="PF00005">
    <property type="entry name" value="ABC_tran"/>
    <property type="match status" value="2"/>
</dbReference>
<keyword evidence="8" id="KW-1278">Translocase</keyword>
<gene>
    <name evidence="12" type="ORF">D7U36_10470</name>
    <name evidence="13" type="ORF">PROPAUS_1302</name>
</gene>
<dbReference type="GO" id="GO:0043190">
    <property type="term" value="C:ATP-binding cassette (ABC) transporter complex"/>
    <property type="evidence" value="ECO:0007669"/>
    <property type="project" value="TreeGrafter"/>
</dbReference>
<evidence type="ECO:0000256" key="8">
    <source>
        <dbReference type="ARBA" id="ARBA00022967"/>
    </source>
</evidence>
<dbReference type="InterPro" id="IPR050095">
    <property type="entry name" value="ECF_ABC_transporter_ATP-bd"/>
</dbReference>
<evidence type="ECO:0000256" key="4">
    <source>
        <dbReference type="ARBA" id="ARBA00022475"/>
    </source>
</evidence>
<dbReference type="CDD" id="cd03226">
    <property type="entry name" value="ABC_cobalt_CbiO_domain2"/>
    <property type="match status" value="1"/>
</dbReference>
<dbReference type="InterPro" id="IPR003593">
    <property type="entry name" value="AAA+_ATPase"/>
</dbReference>
<comment type="similarity">
    <text evidence="2">Belongs to the ABC transporter superfamily.</text>
</comment>
<feature type="domain" description="ABC transporter" evidence="11">
    <location>
        <begin position="2"/>
        <end position="242"/>
    </location>
</feature>
<reference evidence="13" key="1">
    <citation type="submission" date="2018-08" db="EMBL/GenBank/DDBJ databases">
        <authorList>
            <person name="Ferrada E.E."/>
            <person name="Latorre B.A."/>
        </authorList>
    </citation>
    <scope>NUCLEOTIDE SEQUENCE [LARGE SCALE GENOMIC DNA]</scope>
    <source>
        <strain evidence="13">Propionibacterium_australiense1</strain>
    </source>
</reference>
<name>A0A383S6C3_9ACTN</name>
<evidence type="ECO:0000256" key="10">
    <source>
        <dbReference type="ARBA" id="ARBA00025157"/>
    </source>
</evidence>
<dbReference type="SMART" id="SM00382">
    <property type="entry name" value="AAA"/>
    <property type="match status" value="2"/>
</dbReference>
<feature type="domain" description="ABC transporter" evidence="11">
    <location>
        <begin position="262"/>
        <end position="489"/>
    </location>
</feature>
<dbReference type="EMBL" id="UNQJ01000007">
    <property type="protein sequence ID" value="SYZ33383.1"/>
    <property type="molecule type" value="Genomic_DNA"/>
</dbReference>
<dbReference type="InterPro" id="IPR025662">
    <property type="entry name" value="Sigma_54_int_dom_ATP-bd_1"/>
</dbReference>
<dbReference type="EC" id="3.6.1.3" evidence="13"/>
<dbReference type="RefSeq" id="WP_119161730.1">
    <property type="nucleotide sequence ID" value="NZ_LR134442.1"/>
</dbReference>
<dbReference type="EMBL" id="RCIW01000016">
    <property type="protein sequence ID" value="RLP07978.1"/>
    <property type="molecule type" value="Genomic_DNA"/>
</dbReference>
<dbReference type="InterPro" id="IPR017871">
    <property type="entry name" value="ABC_transporter-like_CS"/>
</dbReference>
<dbReference type="InterPro" id="IPR015856">
    <property type="entry name" value="ABC_transpr_CbiO/EcfA_su"/>
</dbReference>